<evidence type="ECO:0000313" key="4">
    <source>
        <dbReference type="Proteomes" id="UP000466683"/>
    </source>
</evidence>
<keyword evidence="1" id="KW-0472">Membrane</keyword>
<feature type="transmembrane region" description="Helical" evidence="1">
    <location>
        <begin position="234"/>
        <end position="254"/>
    </location>
</feature>
<evidence type="ECO:0000313" key="2">
    <source>
        <dbReference type="EMBL" id="BBX90774.1"/>
    </source>
</evidence>
<dbReference type="AlphaFoldDB" id="A0AAX3A0F5"/>
<evidence type="ECO:0000313" key="3">
    <source>
        <dbReference type="EMBL" id="UNC00957.1"/>
    </source>
</evidence>
<keyword evidence="4" id="KW-1185">Reference proteome</keyword>
<keyword evidence="1" id="KW-1133">Transmembrane helix</keyword>
<feature type="transmembrane region" description="Helical" evidence="1">
    <location>
        <begin position="81"/>
        <end position="105"/>
    </location>
</feature>
<feature type="transmembrane region" description="Helical" evidence="1">
    <location>
        <begin position="12"/>
        <end position="34"/>
    </location>
</feature>
<evidence type="ECO:0000313" key="5">
    <source>
        <dbReference type="Proteomes" id="UP001162885"/>
    </source>
</evidence>
<sequence length="302" mass="31931">MRPTALTTITLTYICGLLGIVATLRALLVAWYTFGYGFGTAPLRFCHSILNLVLLAAVTIAFFAGAVLLGRGERRGRTLVIAASSVVIVLTLIELAVWIGPGFAAWTNQGVLGVTRWVWLALSIVTLVLALLAGNETPSTAEDPDVVEPQGRPVLNLLVAALAVAMAAYQLWLAKKQFDYSLLYITDLTDLLPTTPSATWTLAMFEPLSASVVAAAVLFIGGVLMAVGFPAARLVVIAGCILTVAQGIFGWTDLDRLFHEIGASELVTIFAPRTSSVVVLTLTVPVVTAVLAAVAPVRTART</sequence>
<feature type="transmembrane region" description="Helical" evidence="1">
    <location>
        <begin position="208"/>
        <end position="227"/>
    </location>
</feature>
<reference evidence="3 5" key="3">
    <citation type="journal article" date="2022" name="BMC Genomics">
        <title>Comparative genome analysis of mycobacteria focusing on tRNA and non-coding RNA.</title>
        <authorList>
            <person name="Behra P.R.K."/>
            <person name="Pettersson B.M.F."/>
            <person name="Ramesh M."/>
            <person name="Das S."/>
            <person name="Dasgupta S."/>
            <person name="Kirsebom L.A."/>
        </authorList>
    </citation>
    <scope>NUCLEOTIDE SEQUENCE [LARGE SCALE GENOMIC DNA]</scope>
    <source>
        <strain evidence="3 5">DSM 44677</strain>
    </source>
</reference>
<evidence type="ECO:0008006" key="6">
    <source>
        <dbReference type="Google" id="ProtNLM"/>
    </source>
</evidence>
<proteinExistence type="predicted"/>
<dbReference type="Proteomes" id="UP001162885">
    <property type="component" value="Chromosome"/>
</dbReference>
<feature type="transmembrane region" description="Helical" evidence="1">
    <location>
        <begin position="49"/>
        <end position="69"/>
    </location>
</feature>
<gene>
    <name evidence="3" type="ORF">H5U98_05980</name>
    <name evidence="2" type="ORF">MBOE_24230</name>
</gene>
<reference evidence="2 4" key="1">
    <citation type="journal article" date="2019" name="Emerg. Microbes Infect.">
        <title>Comprehensive subspecies identification of 175 nontuberculous mycobacteria species based on 7547 genomic profiles.</title>
        <authorList>
            <person name="Matsumoto Y."/>
            <person name="Kinjo T."/>
            <person name="Motooka D."/>
            <person name="Nabeya D."/>
            <person name="Jung N."/>
            <person name="Uechi K."/>
            <person name="Horii T."/>
            <person name="Iida T."/>
            <person name="Fujita J."/>
            <person name="Nakamura S."/>
        </authorList>
    </citation>
    <scope>NUCLEOTIDE SEQUENCE [LARGE SCALE GENOMIC DNA]</scope>
    <source>
        <strain evidence="2 4">JCM 15653</strain>
    </source>
</reference>
<evidence type="ECO:0000256" key="1">
    <source>
        <dbReference type="SAM" id="Phobius"/>
    </source>
</evidence>
<reference evidence="2" key="2">
    <citation type="submission" date="2020-02" db="EMBL/GenBank/DDBJ databases">
        <authorList>
            <person name="Matsumoto Y."/>
            <person name="Kinjo T."/>
            <person name="Motooka D."/>
            <person name="Nabeya D."/>
            <person name="Jung N."/>
            <person name="Uechi K."/>
            <person name="Horii T."/>
            <person name="Iida T."/>
            <person name="Fujita J."/>
            <person name="Nakamura S."/>
        </authorList>
    </citation>
    <scope>NUCLEOTIDE SEQUENCE</scope>
    <source>
        <strain evidence="2">JCM 15653</strain>
    </source>
</reference>
<dbReference type="RefSeq" id="WP_133118358.1">
    <property type="nucleotide sequence ID" value="NZ_AP022579.1"/>
</dbReference>
<feature type="transmembrane region" description="Helical" evidence="1">
    <location>
        <begin position="117"/>
        <end position="134"/>
    </location>
</feature>
<dbReference type="EMBL" id="AP022579">
    <property type="protein sequence ID" value="BBX90774.1"/>
    <property type="molecule type" value="Genomic_DNA"/>
</dbReference>
<feature type="transmembrane region" description="Helical" evidence="1">
    <location>
        <begin position="274"/>
        <end position="297"/>
    </location>
</feature>
<keyword evidence="1" id="KW-0812">Transmembrane</keyword>
<accession>A0AAX3A0F5</accession>
<name>A0AAX3A0F5_9MYCO</name>
<feature type="transmembrane region" description="Helical" evidence="1">
    <location>
        <begin position="154"/>
        <end position="172"/>
    </location>
</feature>
<dbReference type="EMBL" id="CP060016">
    <property type="protein sequence ID" value="UNC00957.1"/>
    <property type="molecule type" value="Genomic_DNA"/>
</dbReference>
<protein>
    <recommendedName>
        <fullName evidence="6">Integral membrane protein</fullName>
    </recommendedName>
</protein>
<organism evidence="3 5">
    <name type="scientific">Mycolicibacterium boenickei</name>
    <dbReference type="NCBI Taxonomy" id="146017"/>
    <lineage>
        <taxon>Bacteria</taxon>
        <taxon>Bacillati</taxon>
        <taxon>Actinomycetota</taxon>
        <taxon>Actinomycetes</taxon>
        <taxon>Mycobacteriales</taxon>
        <taxon>Mycobacteriaceae</taxon>
        <taxon>Mycolicibacterium</taxon>
    </lineage>
</organism>
<dbReference type="Proteomes" id="UP000466683">
    <property type="component" value="Chromosome"/>
</dbReference>